<name>A0ABD3TQU9_9LAMI</name>
<dbReference type="AlphaFoldDB" id="A0ABD3TQU9"/>
<proteinExistence type="inferred from homology"/>
<reference evidence="5 6" key="1">
    <citation type="submission" date="2024-12" db="EMBL/GenBank/DDBJ databases">
        <title>The unique morphological basis and parallel evolutionary history of personate flowers in Penstemon.</title>
        <authorList>
            <person name="Depatie T.H."/>
            <person name="Wessinger C.A."/>
        </authorList>
    </citation>
    <scope>NUCLEOTIDE SEQUENCE [LARGE SCALE GENOMIC DNA]</scope>
    <source>
        <strain evidence="5">WTNN_2</strain>
        <tissue evidence="5">Leaf</tissue>
    </source>
</reference>
<dbReference type="Proteomes" id="UP001634393">
    <property type="component" value="Unassembled WGS sequence"/>
</dbReference>
<comment type="similarity">
    <text evidence="1">Belongs to the protease inhibitor I13 (potato type I serine protease inhibitor) family.</text>
</comment>
<feature type="region of interest" description="Disordered" evidence="4">
    <location>
        <begin position="1"/>
        <end position="25"/>
    </location>
</feature>
<dbReference type="PANTHER" id="PTHR33091">
    <property type="entry name" value="PROTEIN, PUTATIVE, EXPRESSED-RELATED"/>
    <property type="match status" value="1"/>
</dbReference>
<dbReference type="InterPro" id="IPR000864">
    <property type="entry name" value="Prot_inh_pot1"/>
</dbReference>
<sequence>MAEKECQPEEVSDKHSTEVPSHILPGIRTGEIISGKSTWPEVVGLSGEEAKIKIEEEMPNGSQIYVVPSGSFVTMDLRSDRVRIFIDSSGKVSYPPRIA</sequence>
<evidence type="ECO:0000256" key="4">
    <source>
        <dbReference type="SAM" id="MobiDB-lite"/>
    </source>
</evidence>
<keyword evidence="3" id="KW-0722">Serine protease inhibitor</keyword>
<evidence type="ECO:0000313" key="6">
    <source>
        <dbReference type="Proteomes" id="UP001634393"/>
    </source>
</evidence>
<evidence type="ECO:0000256" key="3">
    <source>
        <dbReference type="ARBA" id="ARBA00022900"/>
    </source>
</evidence>
<dbReference type="Gene3D" id="3.30.10.10">
    <property type="entry name" value="Trypsin Inhibitor V, subunit A"/>
    <property type="match status" value="1"/>
</dbReference>
<evidence type="ECO:0000256" key="1">
    <source>
        <dbReference type="ARBA" id="ARBA00008210"/>
    </source>
</evidence>
<dbReference type="InterPro" id="IPR036354">
    <property type="entry name" value="Prot_inh_pot1_sf"/>
</dbReference>
<evidence type="ECO:0000256" key="2">
    <source>
        <dbReference type="ARBA" id="ARBA00022690"/>
    </source>
</evidence>
<protein>
    <submittedName>
        <fullName evidence="5">Uncharacterized protein</fullName>
    </submittedName>
</protein>
<dbReference type="EMBL" id="JBJXBP010000003">
    <property type="protein sequence ID" value="KAL3839494.1"/>
    <property type="molecule type" value="Genomic_DNA"/>
</dbReference>
<dbReference type="PANTHER" id="PTHR33091:SF29">
    <property type="entry name" value="SUBTILISIN INHIBITOR 1"/>
    <property type="match status" value="1"/>
</dbReference>
<dbReference type="PRINTS" id="PR00292">
    <property type="entry name" value="POTATOINHBTR"/>
</dbReference>
<organism evidence="5 6">
    <name type="scientific">Penstemon smallii</name>
    <dbReference type="NCBI Taxonomy" id="265156"/>
    <lineage>
        <taxon>Eukaryota</taxon>
        <taxon>Viridiplantae</taxon>
        <taxon>Streptophyta</taxon>
        <taxon>Embryophyta</taxon>
        <taxon>Tracheophyta</taxon>
        <taxon>Spermatophyta</taxon>
        <taxon>Magnoliopsida</taxon>
        <taxon>eudicotyledons</taxon>
        <taxon>Gunneridae</taxon>
        <taxon>Pentapetalae</taxon>
        <taxon>asterids</taxon>
        <taxon>lamiids</taxon>
        <taxon>Lamiales</taxon>
        <taxon>Plantaginaceae</taxon>
        <taxon>Cheloneae</taxon>
        <taxon>Penstemon</taxon>
    </lineage>
</organism>
<evidence type="ECO:0000313" key="5">
    <source>
        <dbReference type="EMBL" id="KAL3839494.1"/>
    </source>
</evidence>
<dbReference type="SUPFAM" id="SSF54654">
    <property type="entry name" value="CI-2 family of serine protease inhibitors"/>
    <property type="match status" value="1"/>
</dbReference>
<comment type="caution">
    <text evidence="5">The sequence shown here is derived from an EMBL/GenBank/DDBJ whole genome shotgun (WGS) entry which is preliminary data.</text>
</comment>
<dbReference type="Pfam" id="PF00280">
    <property type="entry name" value="potato_inhibit"/>
    <property type="match status" value="1"/>
</dbReference>
<feature type="compositionally biased region" description="Basic and acidic residues" evidence="4">
    <location>
        <begin position="1"/>
        <end position="17"/>
    </location>
</feature>
<dbReference type="PROSITE" id="PS00285">
    <property type="entry name" value="POTATO_INHIBITOR"/>
    <property type="match status" value="1"/>
</dbReference>
<keyword evidence="2" id="KW-0646">Protease inhibitor</keyword>
<gene>
    <name evidence="5" type="ORF">ACJIZ3_024085</name>
</gene>
<accession>A0ABD3TQU9</accession>
<dbReference type="GO" id="GO:0004867">
    <property type="term" value="F:serine-type endopeptidase inhibitor activity"/>
    <property type="evidence" value="ECO:0007669"/>
    <property type="project" value="UniProtKB-KW"/>
</dbReference>
<keyword evidence="6" id="KW-1185">Reference proteome</keyword>